<organism evidence="2 3">
    <name type="scientific">Sesamum angolense</name>
    <dbReference type="NCBI Taxonomy" id="2727404"/>
    <lineage>
        <taxon>Eukaryota</taxon>
        <taxon>Viridiplantae</taxon>
        <taxon>Streptophyta</taxon>
        <taxon>Embryophyta</taxon>
        <taxon>Tracheophyta</taxon>
        <taxon>Spermatophyta</taxon>
        <taxon>Magnoliopsida</taxon>
        <taxon>eudicotyledons</taxon>
        <taxon>Gunneridae</taxon>
        <taxon>Pentapetalae</taxon>
        <taxon>asterids</taxon>
        <taxon>lamiids</taxon>
        <taxon>Lamiales</taxon>
        <taxon>Pedaliaceae</taxon>
        <taxon>Sesamum</taxon>
    </lineage>
</organism>
<evidence type="ECO:0000256" key="1">
    <source>
        <dbReference type="SAM" id="MobiDB-lite"/>
    </source>
</evidence>
<dbReference type="EMBL" id="JACGWL010000757">
    <property type="protein sequence ID" value="KAK4382092.1"/>
    <property type="molecule type" value="Genomic_DNA"/>
</dbReference>
<name>A0AAE1T5R3_9LAMI</name>
<reference evidence="2" key="2">
    <citation type="journal article" date="2024" name="Plant">
        <title>Genomic evolution and insights into agronomic trait innovations of Sesamum species.</title>
        <authorList>
            <person name="Miao H."/>
            <person name="Wang L."/>
            <person name="Qu L."/>
            <person name="Liu H."/>
            <person name="Sun Y."/>
            <person name="Le M."/>
            <person name="Wang Q."/>
            <person name="Wei S."/>
            <person name="Zheng Y."/>
            <person name="Lin W."/>
            <person name="Duan Y."/>
            <person name="Cao H."/>
            <person name="Xiong S."/>
            <person name="Wang X."/>
            <person name="Wei L."/>
            <person name="Li C."/>
            <person name="Ma Q."/>
            <person name="Ju M."/>
            <person name="Zhao R."/>
            <person name="Li G."/>
            <person name="Mu C."/>
            <person name="Tian Q."/>
            <person name="Mei H."/>
            <person name="Zhang T."/>
            <person name="Gao T."/>
            <person name="Zhang H."/>
        </authorList>
    </citation>
    <scope>NUCLEOTIDE SEQUENCE</scope>
    <source>
        <strain evidence="2">K16</strain>
    </source>
</reference>
<dbReference type="Proteomes" id="UP001289374">
    <property type="component" value="Unassembled WGS sequence"/>
</dbReference>
<sequence>MITTAIREQLATLAPVHVAIPSDVSVPEEVARSVGVFPERSSRCPVPSHARTLRGATGNRKHRKTELSFFAKRQKEGETLKQYLQRFNTVTLEVLSATQEAKASVFAQGLLDGDFFKSLSKKPTTKYDTFLARAAKYINMEDAQTSKRERCGKKQKETKEDDPSKNPGRTSGTRNHLGKR</sequence>
<gene>
    <name evidence="2" type="ORF">Sango_2906700</name>
</gene>
<reference evidence="2" key="1">
    <citation type="submission" date="2020-06" db="EMBL/GenBank/DDBJ databases">
        <authorList>
            <person name="Li T."/>
            <person name="Hu X."/>
            <person name="Zhang T."/>
            <person name="Song X."/>
            <person name="Zhang H."/>
            <person name="Dai N."/>
            <person name="Sheng W."/>
            <person name="Hou X."/>
            <person name="Wei L."/>
        </authorList>
    </citation>
    <scope>NUCLEOTIDE SEQUENCE</scope>
    <source>
        <strain evidence="2">K16</strain>
        <tissue evidence="2">Leaf</tissue>
    </source>
</reference>
<feature type="region of interest" description="Disordered" evidence="1">
    <location>
        <begin position="139"/>
        <end position="180"/>
    </location>
</feature>
<accession>A0AAE1T5R3</accession>
<dbReference type="AlphaFoldDB" id="A0AAE1T5R3"/>
<comment type="caution">
    <text evidence="2">The sequence shown here is derived from an EMBL/GenBank/DDBJ whole genome shotgun (WGS) entry which is preliminary data.</text>
</comment>
<evidence type="ECO:0008006" key="4">
    <source>
        <dbReference type="Google" id="ProtNLM"/>
    </source>
</evidence>
<feature type="compositionally biased region" description="Basic and acidic residues" evidence="1">
    <location>
        <begin position="144"/>
        <end position="164"/>
    </location>
</feature>
<evidence type="ECO:0000313" key="2">
    <source>
        <dbReference type="EMBL" id="KAK4382092.1"/>
    </source>
</evidence>
<protein>
    <recommendedName>
        <fullName evidence="4">Retrotransposon gag domain-containing protein</fullName>
    </recommendedName>
</protein>
<keyword evidence="3" id="KW-1185">Reference proteome</keyword>
<evidence type="ECO:0000313" key="3">
    <source>
        <dbReference type="Proteomes" id="UP001289374"/>
    </source>
</evidence>
<proteinExistence type="predicted"/>